<name>A0A7S9LJV0_9PSED</name>
<gene>
    <name evidence="1" type="ORF">IZU98_06920</name>
</gene>
<sequence length="172" mass="19460">MKIQYLMVPVLSLLQACSHGTDAVAAQDYGRLLIAERYENQAPVNSCSIPIPAPSYSMHTYTLEDHGCKRNSDYFSMSNVASAVEIRFYDQVDCKEVPVKPVFPPFENNWTAHVETIKHPTTTRWVKMTEVRDTPVRGIVVAGVQLLKKEVISSFVPPWEHQLSCVKIRNLP</sequence>
<dbReference type="EMBL" id="CP064946">
    <property type="protein sequence ID" value="QPH50434.1"/>
    <property type="molecule type" value="Genomic_DNA"/>
</dbReference>
<dbReference type="AlphaFoldDB" id="A0A7S9LJV0"/>
<organism evidence="1 2">
    <name type="scientific">Pseudomonas fulva</name>
    <dbReference type="NCBI Taxonomy" id="47880"/>
    <lineage>
        <taxon>Bacteria</taxon>
        <taxon>Pseudomonadati</taxon>
        <taxon>Pseudomonadota</taxon>
        <taxon>Gammaproteobacteria</taxon>
        <taxon>Pseudomonadales</taxon>
        <taxon>Pseudomonadaceae</taxon>
        <taxon>Pseudomonas</taxon>
    </lineage>
</organism>
<dbReference type="Proteomes" id="UP000594430">
    <property type="component" value="Chromosome"/>
</dbReference>
<evidence type="ECO:0008006" key="3">
    <source>
        <dbReference type="Google" id="ProtNLM"/>
    </source>
</evidence>
<dbReference type="PROSITE" id="PS51257">
    <property type="entry name" value="PROKAR_LIPOPROTEIN"/>
    <property type="match status" value="1"/>
</dbReference>
<evidence type="ECO:0000313" key="2">
    <source>
        <dbReference type="Proteomes" id="UP000594430"/>
    </source>
</evidence>
<reference evidence="1 2" key="1">
    <citation type="submission" date="2020-11" db="EMBL/GenBank/DDBJ databases">
        <title>Pseudomonas fulva producing VIM-24.</title>
        <authorList>
            <person name="Liu S."/>
        </authorList>
    </citation>
    <scope>NUCLEOTIDE SEQUENCE [LARGE SCALE GENOMIC DNA]</scope>
    <source>
        <strain evidence="1 2">ZDHY414</strain>
    </source>
</reference>
<protein>
    <recommendedName>
        <fullName evidence="3">Lipoprotein</fullName>
    </recommendedName>
</protein>
<accession>A0A7S9LJV0</accession>
<dbReference type="RefSeq" id="WP_125922635.1">
    <property type="nucleotide sequence ID" value="NZ_BQIN01000025.1"/>
</dbReference>
<proteinExistence type="predicted"/>
<dbReference type="GeneID" id="93441346"/>
<evidence type="ECO:0000313" key="1">
    <source>
        <dbReference type="EMBL" id="QPH50434.1"/>
    </source>
</evidence>